<keyword evidence="2" id="KW-0812">Transmembrane</keyword>
<keyword evidence="5" id="KW-1185">Reference proteome</keyword>
<keyword evidence="2" id="KW-1133">Transmembrane helix</keyword>
<evidence type="ECO:0000256" key="2">
    <source>
        <dbReference type="SAM" id="Phobius"/>
    </source>
</evidence>
<dbReference type="InterPro" id="IPR008984">
    <property type="entry name" value="SMAD_FHA_dom_sf"/>
</dbReference>
<protein>
    <submittedName>
        <fullName evidence="4">FHA domain-containing protein</fullName>
    </submittedName>
</protein>
<dbReference type="Proteomes" id="UP000594681">
    <property type="component" value="Chromosome"/>
</dbReference>
<dbReference type="RefSeq" id="WP_165009229.1">
    <property type="nucleotide sequence ID" value="NZ_CP064954.1"/>
</dbReference>
<dbReference type="Gene3D" id="2.60.200.20">
    <property type="match status" value="1"/>
</dbReference>
<feature type="transmembrane region" description="Helical" evidence="2">
    <location>
        <begin position="6"/>
        <end position="25"/>
    </location>
</feature>
<dbReference type="PANTHER" id="PTHR23308">
    <property type="entry name" value="NUCLEAR INHIBITOR OF PROTEIN PHOSPHATASE-1"/>
    <property type="match status" value="1"/>
</dbReference>
<keyword evidence="1" id="KW-0597">Phosphoprotein</keyword>
<dbReference type="SMART" id="SM00240">
    <property type="entry name" value="FHA"/>
    <property type="match status" value="1"/>
</dbReference>
<evidence type="ECO:0000313" key="5">
    <source>
        <dbReference type="Proteomes" id="UP000594681"/>
    </source>
</evidence>
<dbReference type="KEGG" id="cliz:G7Y31_00230"/>
<evidence type="ECO:0000259" key="3">
    <source>
        <dbReference type="PROSITE" id="PS50006"/>
    </source>
</evidence>
<dbReference type="PROSITE" id="PS50006">
    <property type="entry name" value="FHA_DOMAIN"/>
    <property type="match status" value="1"/>
</dbReference>
<feature type="domain" description="FHA" evidence="3">
    <location>
        <begin position="83"/>
        <end position="132"/>
    </location>
</feature>
<dbReference type="AlphaFoldDB" id="A0A7T0KEA2"/>
<gene>
    <name evidence="4" type="ORF">G7Y31_00230</name>
</gene>
<evidence type="ECO:0000313" key="4">
    <source>
        <dbReference type="EMBL" id="QPK79205.1"/>
    </source>
</evidence>
<dbReference type="SUPFAM" id="SSF49879">
    <property type="entry name" value="SMAD/FHA domain"/>
    <property type="match status" value="1"/>
</dbReference>
<dbReference type="EMBL" id="CP064954">
    <property type="protein sequence ID" value="QPK79205.1"/>
    <property type="molecule type" value="Genomic_DNA"/>
</dbReference>
<proteinExistence type="predicted"/>
<dbReference type="Pfam" id="PF00498">
    <property type="entry name" value="FHA"/>
    <property type="match status" value="1"/>
</dbReference>
<evidence type="ECO:0000256" key="1">
    <source>
        <dbReference type="ARBA" id="ARBA00022553"/>
    </source>
</evidence>
<dbReference type="InterPro" id="IPR050923">
    <property type="entry name" value="Cell_Proc_Reg/RNA_Proc"/>
</dbReference>
<reference evidence="4 5" key="1">
    <citation type="submission" date="2020-11" db="EMBL/GenBank/DDBJ databases">
        <title>Corynebacterium sp. ZJ-599.</title>
        <authorList>
            <person name="Zhou J."/>
        </authorList>
    </citation>
    <scope>NUCLEOTIDE SEQUENCE [LARGE SCALE GENOMIC DNA]</scope>
    <source>
        <strain evidence="4 5">ZJ-599</strain>
    </source>
</reference>
<accession>A0A7T0KEA2</accession>
<sequence length="155" mass="17047">MDSVVILGLRISILALLWVFILVALNAMRRDANAAAAVSATASGVLAQAGEQAPRRRETARQIAIVEGPLQGSHMELGTFEEFILGRANDCDFVTGDDYSSAQHSRLFRRGSQWFIEDLESRNGTFVNGVRIDQPERVEVGMDIKMGRTTLRLVA</sequence>
<dbReference type="InterPro" id="IPR000253">
    <property type="entry name" value="FHA_dom"/>
</dbReference>
<name>A0A7T0KEA2_9CORY</name>
<keyword evidence="2" id="KW-0472">Membrane</keyword>
<organism evidence="4 5">
    <name type="scientific">Corynebacterium lizhenjunii</name>
    <dbReference type="NCBI Taxonomy" id="2709394"/>
    <lineage>
        <taxon>Bacteria</taxon>
        <taxon>Bacillati</taxon>
        <taxon>Actinomycetota</taxon>
        <taxon>Actinomycetes</taxon>
        <taxon>Mycobacteriales</taxon>
        <taxon>Corynebacteriaceae</taxon>
        <taxon>Corynebacterium</taxon>
    </lineage>
</organism>